<dbReference type="EMBL" id="KE525341">
    <property type="protein sequence ID" value="KFB48488.1"/>
    <property type="molecule type" value="Genomic_DNA"/>
</dbReference>
<keyword evidence="3" id="KW-0813">Transport</keyword>
<comment type="similarity">
    <text evidence="2">Belongs to the nucleobase:cation symporter-2 (NCS2) (TC 2.A.40) family.</text>
</comment>
<reference evidence="9" key="2">
    <citation type="submission" date="2020-05" db="UniProtKB">
        <authorList>
            <consortium name="EnsemblMetazoa"/>
        </authorList>
    </citation>
    <scope>IDENTIFICATION</scope>
</reference>
<dbReference type="Proteomes" id="UP000030765">
    <property type="component" value="Unassembled WGS sequence"/>
</dbReference>
<dbReference type="PANTHER" id="PTHR11119">
    <property type="entry name" value="XANTHINE-URACIL / VITAMIN C PERMEASE FAMILY MEMBER"/>
    <property type="match status" value="1"/>
</dbReference>
<feature type="transmembrane region" description="Helical" evidence="7">
    <location>
        <begin position="27"/>
        <end position="53"/>
    </location>
</feature>
<dbReference type="GO" id="GO:0022857">
    <property type="term" value="F:transmembrane transporter activity"/>
    <property type="evidence" value="ECO:0007669"/>
    <property type="project" value="InterPro"/>
</dbReference>
<evidence type="ECO:0000256" key="3">
    <source>
        <dbReference type="ARBA" id="ARBA00022448"/>
    </source>
</evidence>
<dbReference type="STRING" id="74873.A0A084WE44"/>
<evidence type="ECO:0000256" key="2">
    <source>
        <dbReference type="ARBA" id="ARBA00008821"/>
    </source>
</evidence>
<dbReference type="EnsemblMetazoa" id="ASIC016788-RA">
    <property type="protein sequence ID" value="ASIC016788-PA"/>
    <property type="gene ID" value="ASIC016788"/>
</dbReference>
<organism evidence="8">
    <name type="scientific">Anopheles sinensis</name>
    <name type="common">Mosquito</name>
    <dbReference type="NCBI Taxonomy" id="74873"/>
    <lineage>
        <taxon>Eukaryota</taxon>
        <taxon>Metazoa</taxon>
        <taxon>Ecdysozoa</taxon>
        <taxon>Arthropoda</taxon>
        <taxon>Hexapoda</taxon>
        <taxon>Insecta</taxon>
        <taxon>Pterygota</taxon>
        <taxon>Neoptera</taxon>
        <taxon>Endopterygota</taxon>
        <taxon>Diptera</taxon>
        <taxon>Nematocera</taxon>
        <taxon>Culicoidea</taxon>
        <taxon>Culicidae</taxon>
        <taxon>Anophelinae</taxon>
        <taxon>Anopheles</taxon>
    </lineage>
</organism>
<keyword evidence="5 7" id="KW-1133">Transmembrane helix</keyword>
<evidence type="ECO:0000256" key="5">
    <source>
        <dbReference type="ARBA" id="ARBA00022989"/>
    </source>
</evidence>
<gene>
    <name evidence="8" type="ORF">ZHAS_00016788</name>
</gene>
<feature type="transmembrane region" description="Helical" evidence="7">
    <location>
        <begin position="382"/>
        <end position="403"/>
    </location>
</feature>
<feature type="transmembrane region" description="Helical" evidence="7">
    <location>
        <begin position="437"/>
        <end position="456"/>
    </location>
</feature>
<accession>A0A084WE44</accession>
<feature type="transmembrane region" description="Helical" evidence="7">
    <location>
        <begin position="141"/>
        <end position="160"/>
    </location>
</feature>
<dbReference type="InterPro" id="IPR006043">
    <property type="entry name" value="NCS2"/>
</dbReference>
<sequence length="564" mass="60933">METPEQTQKLPKARGSDINYGIDDNPPWYFCIMMALQHYLTMIGAIVSIPFILTPALCMRDEDPARGTIISTMIFVTGLITYLQATWGCRLPLVQGGTISFLVPTLAILNLPQWKCPPAEALDAMSDSERTELWQVRMRELSGAIAVAAVSQIVLGFSGLVGKLLRIITPLTIVPTVALVGITLFGHASETASKQWGIAVGTTAMLTLFSQVMSNVPFPGLAYRKGVGLRVCWFPLFKLFPVLLTIAIMWTVCAVLTATGVFPEGHPARTDVRLRVLQDAEWFRVPYPGQFGLPTVSLAGVLGMLAGVIACTVESISYYPTIAQMCAAPPPPLHAINRGIGIEGFGTMLAGLWGSGNGTNTFGENVGAIGVTKVGSRRVIQWAALIMILQGVLNKFGAAFIMIPDPVVGGIFCVMFGMITAFGLAALQYVDLRSARNLYILGVSFFFPLVLCLWLQEHPGAIQTGNETVDSTLSVLLGTTILVGGVLGCTLDNLIPGTPEERGLVAWSQEMALEASLPGDEERAGGEGGAITKNTFDFPYGMGLMRRWKWTRHVPFLPTYKMKL</sequence>
<dbReference type="VEuPathDB" id="VectorBase:ASIS011414"/>
<name>A0A084WE44_ANOSI</name>
<feature type="transmembrane region" description="Helical" evidence="7">
    <location>
        <begin position="65"/>
        <end position="85"/>
    </location>
</feature>
<feature type="transmembrane region" description="Helical" evidence="7">
    <location>
        <begin position="476"/>
        <end position="495"/>
    </location>
</feature>
<reference evidence="8 10" key="1">
    <citation type="journal article" date="2014" name="BMC Genomics">
        <title>Genome sequence of Anopheles sinensis provides insight into genetics basis of mosquito competence for malaria parasites.</title>
        <authorList>
            <person name="Zhou D."/>
            <person name="Zhang D."/>
            <person name="Ding G."/>
            <person name="Shi L."/>
            <person name="Hou Q."/>
            <person name="Ye Y."/>
            <person name="Xu Y."/>
            <person name="Zhou H."/>
            <person name="Xiong C."/>
            <person name="Li S."/>
            <person name="Yu J."/>
            <person name="Hong S."/>
            <person name="Yu X."/>
            <person name="Zou P."/>
            <person name="Chen C."/>
            <person name="Chang X."/>
            <person name="Wang W."/>
            <person name="Lv Y."/>
            <person name="Sun Y."/>
            <person name="Ma L."/>
            <person name="Shen B."/>
            <person name="Zhu C."/>
        </authorList>
    </citation>
    <scope>NUCLEOTIDE SEQUENCE [LARGE SCALE GENOMIC DNA]</scope>
</reference>
<dbReference type="VEuPathDB" id="VectorBase:ASIC016788"/>
<evidence type="ECO:0000256" key="7">
    <source>
        <dbReference type="SAM" id="Phobius"/>
    </source>
</evidence>
<protein>
    <submittedName>
        <fullName evidence="8">AGAP003176-PA-like protein</fullName>
    </submittedName>
</protein>
<evidence type="ECO:0000313" key="10">
    <source>
        <dbReference type="Proteomes" id="UP000030765"/>
    </source>
</evidence>
<evidence type="ECO:0000313" key="9">
    <source>
        <dbReference type="EnsemblMetazoa" id="ASIC016788-PA"/>
    </source>
</evidence>
<evidence type="ECO:0000256" key="6">
    <source>
        <dbReference type="ARBA" id="ARBA00023136"/>
    </source>
</evidence>
<feature type="transmembrane region" description="Helical" evidence="7">
    <location>
        <begin position="239"/>
        <end position="262"/>
    </location>
</feature>
<dbReference type="InterPro" id="IPR006042">
    <property type="entry name" value="Xan_ur_permease"/>
</dbReference>
<comment type="subcellular location">
    <subcellularLocation>
        <location evidence="1">Membrane</location>
        <topology evidence="1">Multi-pass membrane protein</topology>
    </subcellularLocation>
</comment>
<keyword evidence="10" id="KW-1185">Reference proteome</keyword>
<proteinExistence type="inferred from homology"/>
<dbReference type="Pfam" id="PF00860">
    <property type="entry name" value="Xan_ur_permease"/>
    <property type="match status" value="1"/>
</dbReference>
<dbReference type="GO" id="GO:0005886">
    <property type="term" value="C:plasma membrane"/>
    <property type="evidence" value="ECO:0007669"/>
    <property type="project" value="UniProtKB-ARBA"/>
</dbReference>
<evidence type="ECO:0000256" key="1">
    <source>
        <dbReference type="ARBA" id="ARBA00004141"/>
    </source>
</evidence>
<feature type="transmembrane region" description="Helical" evidence="7">
    <location>
        <begin position="409"/>
        <end position="430"/>
    </location>
</feature>
<dbReference type="EMBL" id="ATLV01023137">
    <property type="status" value="NOT_ANNOTATED_CDS"/>
    <property type="molecule type" value="Genomic_DNA"/>
</dbReference>
<dbReference type="AlphaFoldDB" id="A0A084WE44"/>
<feature type="transmembrane region" description="Helical" evidence="7">
    <location>
        <begin position="167"/>
        <end position="186"/>
    </location>
</feature>
<dbReference type="PROSITE" id="PS01116">
    <property type="entry name" value="XANTH_URACIL_PERMASE"/>
    <property type="match status" value="1"/>
</dbReference>
<feature type="transmembrane region" description="Helical" evidence="7">
    <location>
        <begin position="291"/>
        <end position="313"/>
    </location>
</feature>
<feature type="transmembrane region" description="Helical" evidence="7">
    <location>
        <begin position="198"/>
        <end position="218"/>
    </location>
</feature>
<evidence type="ECO:0000256" key="4">
    <source>
        <dbReference type="ARBA" id="ARBA00022692"/>
    </source>
</evidence>
<dbReference type="OMA" id="MVVSMTE"/>
<evidence type="ECO:0000313" key="8">
    <source>
        <dbReference type="EMBL" id="KFB48488.1"/>
    </source>
</evidence>
<keyword evidence="4 7" id="KW-0812">Transmembrane</keyword>
<keyword evidence="6 7" id="KW-0472">Membrane</keyword>
<dbReference type="OrthoDB" id="1641903at2759"/>